<reference evidence="1 2" key="1">
    <citation type="journal article" date="2024" name="Int. J. Mol. Sci.">
        <title>Exploration of Alicyclobacillus spp. Genome in Search of Antibiotic Resistance.</title>
        <authorList>
            <person name="Bucka-Kolendo J."/>
            <person name="Kiousi D.E."/>
            <person name="Dekowska A."/>
            <person name="Mikolajczuk-Szczyrba A."/>
            <person name="Karadedos D.M."/>
            <person name="Michael P."/>
            <person name="Galanis A."/>
            <person name="Sokolowska B."/>
        </authorList>
    </citation>
    <scope>NUCLEOTIDE SEQUENCE [LARGE SCALE GENOMIC DNA]</scope>
    <source>
        <strain evidence="1 2">KKP 3000</strain>
    </source>
</reference>
<dbReference type="RefSeq" id="WP_275473859.1">
    <property type="nucleotide sequence ID" value="NZ_CP162940.1"/>
</dbReference>
<accession>A0ABV5AG82</accession>
<sequence length="90" mass="9910">MNIDFKTFQKLLLLAKDHPKDHPYMVRSLLHGFAEEADAAQWSVAGDAVNQLAQAHALPKAVRDILENPSLSEADRVNRALARISAAIAH</sequence>
<keyword evidence="2" id="KW-1185">Reference proteome</keyword>
<proteinExistence type="predicted"/>
<evidence type="ECO:0000313" key="1">
    <source>
        <dbReference type="EMBL" id="MFB5191243.1"/>
    </source>
</evidence>
<organism evidence="1 2">
    <name type="scientific">Alicyclobacillus fastidiosus</name>
    <dbReference type="NCBI Taxonomy" id="392011"/>
    <lineage>
        <taxon>Bacteria</taxon>
        <taxon>Bacillati</taxon>
        <taxon>Bacillota</taxon>
        <taxon>Bacilli</taxon>
        <taxon>Bacillales</taxon>
        <taxon>Alicyclobacillaceae</taxon>
        <taxon>Alicyclobacillus</taxon>
    </lineage>
</organism>
<protein>
    <recommendedName>
        <fullName evidence="3">HEAT repeat domain-containing protein</fullName>
    </recommendedName>
</protein>
<evidence type="ECO:0000313" key="2">
    <source>
        <dbReference type="Proteomes" id="UP001579974"/>
    </source>
</evidence>
<name>A0ABV5AG82_9BACL</name>
<evidence type="ECO:0008006" key="3">
    <source>
        <dbReference type="Google" id="ProtNLM"/>
    </source>
</evidence>
<dbReference type="EMBL" id="JBDXSU010000010">
    <property type="protein sequence ID" value="MFB5191243.1"/>
    <property type="molecule type" value="Genomic_DNA"/>
</dbReference>
<gene>
    <name evidence="1" type="ORF">KKP3000_000013</name>
</gene>
<comment type="caution">
    <text evidence="1">The sequence shown here is derived from an EMBL/GenBank/DDBJ whole genome shotgun (WGS) entry which is preliminary data.</text>
</comment>
<dbReference type="Proteomes" id="UP001579974">
    <property type="component" value="Unassembled WGS sequence"/>
</dbReference>